<dbReference type="Gene3D" id="2.40.10.10">
    <property type="entry name" value="Trypsin-like serine proteases"/>
    <property type="match status" value="1"/>
</dbReference>
<dbReference type="Pfam" id="PF13365">
    <property type="entry name" value="Trypsin_2"/>
    <property type="match status" value="1"/>
</dbReference>
<organism evidence="1 2">
    <name type="scientific">Dendrobium nobile</name>
    <name type="common">Orchid</name>
    <dbReference type="NCBI Taxonomy" id="94219"/>
    <lineage>
        <taxon>Eukaryota</taxon>
        <taxon>Viridiplantae</taxon>
        <taxon>Streptophyta</taxon>
        <taxon>Embryophyta</taxon>
        <taxon>Tracheophyta</taxon>
        <taxon>Spermatophyta</taxon>
        <taxon>Magnoliopsida</taxon>
        <taxon>Liliopsida</taxon>
        <taxon>Asparagales</taxon>
        <taxon>Orchidaceae</taxon>
        <taxon>Epidendroideae</taxon>
        <taxon>Malaxideae</taxon>
        <taxon>Dendrobiinae</taxon>
        <taxon>Dendrobium</taxon>
    </lineage>
</organism>
<dbReference type="InterPro" id="IPR009003">
    <property type="entry name" value="Peptidase_S1_PA"/>
</dbReference>
<dbReference type="GO" id="GO:0006508">
    <property type="term" value="P:proteolysis"/>
    <property type="evidence" value="ECO:0007669"/>
    <property type="project" value="TreeGrafter"/>
</dbReference>
<reference evidence="1" key="1">
    <citation type="journal article" date="2022" name="Front. Genet.">
        <title>Chromosome-Scale Assembly of the Dendrobium nobile Genome Provides Insights Into the Molecular Mechanism of the Biosynthesis of the Medicinal Active Ingredient of Dendrobium.</title>
        <authorList>
            <person name="Xu Q."/>
            <person name="Niu S.-C."/>
            <person name="Li K.-L."/>
            <person name="Zheng P.-J."/>
            <person name="Zhang X.-J."/>
            <person name="Jia Y."/>
            <person name="Liu Y."/>
            <person name="Niu Y.-X."/>
            <person name="Yu L.-H."/>
            <person name="Chen D.-F."/>
            <person name="Zhang G.-Q."/>
        </authorList>
    </citation>
    <scope>NUCLEOTIDE SEQUENCE</scope>
    <source>
        <tissue evidence="1">Leaf</tissue>
    </source>
</reference>
<dbReference type="SUPFAM" id="SSF50494">
    <property type="entry name" value="Trypsin-like serine proteases"/>
    <property type="match status" value="1"/>
</dbReference>
<name>A0A8T3BQK9_DENNO</name>
<protein>
    <submittedName>
        <fullName evidence="1">Uncharacterized protein</fullName>
    </submittedName>
</protein>
<dbReference type="AlphaFoldDB" id="A0A8T3BQK9"/>
<accession>A0A8T3BQK9</accession>
<evidence type="ECO:0000313" key="2">
    <source>
        <dbReference type="Proteomes" id="UP000829196"/>
    </source>
</evidence>
<sequence>MNLRRAVTPFALGLFKHKGTWRRTSGSWCEFEPYGFPETSKKEEDKPNKIYRRFGPRSDSFVKFSTANVCPVVVIVSAEKRNGGSGIIIDSNGTVLTHARNIFSPDFKSKINVSLHDRRKFSGTILEVNEDHDLALLKIQSEIPLPTTMFGSLGNYKARELISIHRLIRKKAYPRTSSQNEVDEEETC</sequence>
<dbReference type="InterPro" id="IPR043504">
    <property type="entry name" value="Peptidase_S1_PA_chymotrypsin"/>
</dbReference>
<dbReference type="Proteomes" id="UP000829196">
    <property type="component" value="Unassembled WGS sequence"/>
</dbReference>
<dbReference type="PANTHER" id="PTHR22939">
    <property type="entry name" value="SERINE PROTEASE FAMILY S1C HTRA-RELATED"/>
    <property type="match status" value="1"/>
</dbReference>
<dbReference type="EMBL" id="JAGYWB010000006">
    <property type="protein sequence ID" value="KAI0519388.1"/>
    <property type="molecule type" value="Genomic_DNA"/>
</dbReference>
<gene>
    <name evidence="1" type="ORF">KFK09_006834</name>
</gene>
<keyword evidence="2" id="KW-1185">Reference proteome</keyword>
<dbReference type="OrthoDB" id="10315563at2759"/>
<evidence type="ECO:0000313" key="1">
    <source>
        <dbReference type="EMBL" id="KAI0519388.1"/>
    </source>
</evidence>
<dbReference type="GO" id="GO:0004252">
    <property type="term" value="F:serine-type endopeptidase activity"/>
    <property type="evidence" value="ECO:0007669"/>
    <property type="project" value="TreeGrafter"/>
</dbReference>
<proteinExistence type="predicted"/>
<comment type="caution">
    <text evidence="1">The sequence shown here is derived from an EMBL/GenBank/DDBJ whole genome shotgun (WGS) entry which is preliminary data.</text>
</comment>
<dbReference type="PANTHER" id="PTHR22939:SF125">
    <property type="entry name" value="PROTEASE DO-LIKE 14-RELATED"/>
    <property type="match status" value="1"/>
</dbReference>